<organism evidence="1 2">
    <name type="scientific">Methanococcoides vulcani</name>
    <dbReference type="NCBI Taxonomy" id="1353158"/>
    <lineage>
        <taxon>Archaea</taxon>
        <taxon>Methanobacteriati</taxon>
        <taxon>Methanobacteriota</taxon>
        <taxon>Stenosarchaea group</taxon>
        <taxon>Methanomicrobia</taxon>
        <taxon>Methanosarcinales</taxon>
        <taxon>Methanosarcinaceae</taxon>
        <taxon>Methanococcoides</taxon>
    </lineage>
</organism>
<evidence type="ECO:0008006" key="3">
    <source>
        <dbReference type="Google" id="ProtNLM"/>
    </source>
</evidence>
<reference evidence="2" key="1">
    <citation type="submission" date="2016-10" db="EMBL/GenBank/DDBJ databases">
        <authorList>
            <person name="Varghese N."/>
            <person name="Submissions S."/>
        </authorList>
    </citation>
    <scope>NUCLEOTIDE SEQUENCE [LARGE SCALE GENOMIC DNA]</scope>
    <source>
        <strain evidence="2">SLH 33</strain>
    </source>
</reference>
<dbReference type="AlphaFoldDB" id="A0A1H9YC24"/>
<gene>
    <name evidence="1" type="ORF">SAMN04488587_0428</name>
</gene>
<name>A0A1H9YC24_9EURY</name>
<proteinExistence type="predicted"/>
<dbReference type="Proteomes" id="UP000243338">
    <property type="component" value="Unassembled WGS sequence"/>
</dbReference>
<keyword evidence="2" id="KW-1185">Reference proteome</keyword>
<accession>A0A1H9YC24</accession>
<dbReference type="EMBL" id="FOHQ01000001">
    <property type="protein sequence ID" value="SES66501.1"/>
    <property type="molecule type" value="Genomic_DNA"/>
</dbReference>
<sequence>MHFPRRIIYKMKKDIHEISYFGEIRLENINQKEILVLQLQRMYWIETEMEQLATWEARIELEGQHLEALETLSHDSDNHALILEKWLNMANIELPRTAPRGIPHRMFDFNRTNIYEMFSEIRKYEVLARDMYHNITGADADVLEEVFPDEENSKEFIKDMKHLVAEEERHKKICDEKIGGFTRVL</sequence>
<evidence type="ECO:0000313" key="2">
    <source>
        <dbReference type="Proteomes" id="UP000243338"/>
    </source>
</evidence>
<evidence type="ECO:0000313" key="1">
    <source>
        <dbReference type="EMBL" id="SES66501.1"/>
    </source>
</evidence>
<protein>
    <recommendedName>
        <fullName evidence="3">Rubrerythrin</fullName>
    </recommendedName>
</protein>